<dbReference type="Bgee" id="ENSMODG00000050591">
    <property type="expression patterns" value="Expressed in forelimb bud and 21 other cell types or tissues"/>
</dbReference>
<dbReference type="GO" id="GO:0036396">
    <property type="term" value="C:RNA N6-methyladenosine methyltransferase complex"/>
    <property type="evidence" value="ECO:0007669"/>
    <property type="project" value="UniProtKB-UniRule"/>
</dbReference>
<comment type="subunit">
    <text evidence="1">Heterodimer; heterodimerizes with METTL3 to form an antiparallel heterodimer that constitutes an active methyltransferase.</text>
</comment>
<dbReference type="PANTHER" id="PTHR13107">
    <property type="entry name" value="N6-ADENOSINE-METHYLTRANSFERASE NON-CATALYTIC SUBUNIT"/>
    <property type="match status" value="1"/>
</dbReference>
<dbReference type="InParanoid" id="A0A5F8GV71"/>
<feature type="coiled-coil region" evidence="2">
    <location>
        <begin position="53"/>
        <end position="80"/>
    </location>
</feature>
<reference evidence="3 4" key="1">
    <citation type="journal article" date="2007" name="Nature">
        <title>Genome of the marsupial Monodelphis domestica reveals innovation in non-coding sequences.</title>
        <authorList>
            <person name="Mikkelsen T.S."/>
            <person name="Wakefield M.J."/>
            <person name="Aken B."/>
            <person name="Amemiya C.T."/>
            <person name="Chang J.L."/>
            <person name="Duke S."/>
            <person name="Garber M."/>
            <person name="Gentles A.J."/>
            <person name="Goodstadt L."/>
            <person name="Heger A."/>
            <person name="Jurka J."/>
            <person name="Kamal M."/>
            <person name="Mauceli E."/>
            <person name="Searle S.M."/>
            <person name="Sharpe T."/>
            <person name="Baker M.L."/>
            <person name="Batzer M.A."/>
            <person name="Benos P.V."/>
            <person name="Belov K."/>
            <person name="Clamp M."/>
            <person name="Cook A."/>
            <person name="Cuff J."/>
            <person name="Das R."/>
            <person name="Davidow L."/>
            <person name="Deakin J.E."/>
            <person name="Fazzari M.J."/>
            <person name="Glass J.L."/>
            <person name="Grabherr M."/>
            <person name="Greally J.M."/>
            <person name="Gu W."/>
            <person name="Hore T.A."/>
            <person name="Huttley G.A."/>
            <person name="Kleber M."/>
            <person name="Jirtle R.L."/>
            <person name="Koina E."/>
            <person name="Lee J.T."/>
            <person name="Mahony S."/>
            <person name="Marra M.A."/>
            <person name="Miller R.D."/>
            <person name="Nicholls R.D."/>
            <person name="Oda M."/>
            <person name="Papenfuss A.T."/>
            <person name="Parra Z.E."/>
            <person name="Pollock D.D."/>
            <person name="Ray D.A."/>
            <person name="Schein J.E."/>
            <person name="Speed T.P."/>
            <person name="Thompson K."/>
            <person name="VandeBerg J.L."/>
            <person name="Wade C.M."/>
            <person name="Walker J.A."/>
            <person name="Waters P.D."/>
            <person name="Webber C."/>
            <person name="Weidman J.R."/>
            <person name="Xie X."/>
            <person name="Zody M.C."/>
            <person name="Baldwin J."/>
            <person name="Abdouelleil A."/>
            <person name="Abdulkadir J."/>
            <person name="Abebe A."/>
            <person name="Abera B."/>
            <person name="Abreu J."/>
            <person name="Acer S.C."/>
            <person name="Aftuck L."/>
            <person name="Alexander A."/>
            <person name="An P."/>
            <person name="Anderson E."/>
            <person name="Anderson S."/>
            <person name="Arachi H."/>
            <person name="Azer M."/>
            <person name="Bachantsang P."/>
            <person name="Barry A."/>
            <person name="Bayul T."/>
            <person name="Berlin A."/>
            <person name="Bessette D."/>
            <person name="Bloom T."/>
            <person name="Bloom T."/>
            <person name="Boguslavskiy L."/>
            <person name="Bonnet C."/>
            <person name="Boukhgalter B."/>
            <person name="Bourzgui I."/>
            <person name="Brown A."/>
            <person name="Cahill P."/>
            <person name="Channer S."/>
            <person name="Cheshatsang Y."/>
            <person name="Chuda L."/>
            <person name="Citroen M."/>
            <person name="Collymore A."/>
            <person name="Cooke P."/>
            <person name="Costello M."/>
            <person name="D'Aco K."/>
            <person name="Daza R."/>
            <person name="De Haan G."/>
            <person name="DeGray S."/>
            <person name="DeMaso C."/>
            <person name="Dhargay N."/>
            <person name="Dooley K."/>
            <person name="Dooley E."/>
            <person name="Doricent M."/>
            <person name="Dorje P."/>
            <person name="Dorjee K."/>
            <person name="Dupes A."/>
            <person name="Elong R."/>
            <person name="Falk J."/>
            <person name="Farina A."/>
            <person name="Faro S."/>
            <person name="Ferguson D."/>
            <person name="Fisher S."/>
            <person name="Foley C.D."/>
            <person name="Franke A."/>
            <person name="Friedrich D."/>
            <person name="Gadbois L."/>
            <person name="Gearin G."/>
            <person name="Gearin C.R."/>
            <person name="Giannoukos G."/>
            <person name="Goode T."/>
            <person name="Graham J."/>
            <person name="Grandbois E."/>
            <person name="Grewal S."/>
            <person name="Gyaltsen K."/>
            <person name="Hafez N."/>
            <person name="Hagos B."/>
            <person name="Hall J."/>
            <person name="Henson C."/>
            <person name="Hollinger A."/>
            <person name="Honan T."/>
            <person name="Huard M.D."/>
            <person name="Hughes L."/>
            <person name="Hurhula B."/>
            <person name="Husby M.E."/>
            <person name="Kamat A."/>
            <person name="Kanga B."/>
            <person name="Kashin S."/>
            <person name="Khazanovich D."/>
            <person name="Kisner P."/>
            <person name="Lance K."/>
            <person name="Lara M."/>
            <person name="Lee W."/>
            <person name="Lennon N."/>
            <person name="Letendre F."/>
            <person name="LeVine R."/>
            <person name="Lipovsky A."/>
            <person name="Liu X."/>
            <person name="Liu J."/>
            <person name="Liu S."/>
            <person name="Lokyitsang T."/>
            <person name="Lokyitsang Y."/>
            <person name="Lubonja R."/>
            <person name="Lui A."/>
            <person name="MacDonald P."/>
            <person name="Magnisalis V."/>
            <person name="Maru K."/>
            <person name="Matthews C."/>
            <person name="McCusker W."/>
            <person name="McDonough S."/>
            <person name="Mehta T."/>
            <person name="Meldrim J."/>
            <person name="Meneus L."/>
            <person name="Mihai O."/>
            <person name="Mihalev A."/>
            <person name="Mihova T."/>
            <person name="Mittelman R."/>
            <person name="Mlenga V."/>
            <person name="Montmayeur A."/>
            <person name="Mulrain L."/>
            <person name="Navidi A."/>
            <person name="Naylor J."/>
            <person name="Negash T."/>
            <person name="Nguyen T."/>
            <person name="Nguyen N."/>
            <person name="Nicol R."/>
            <person name="Norbu C."/>
            <person name="Norbu N."/>
            <person name="Novod N."/>
            <person name="O'Neill B."/>
            <person name="Osman S."/>
            <person name="Markiewicz E."/>
            <person name="Oyono O.L."/>
            <person name="Patti C."/>
            <person name="Phunkhang P."/>
            <person name="Pierre F."/>
            <person name="Priest M."/>
            <person name="Raghuraman S."/>
            <person name="Rege F."/>
            <person name="Reyes R."/>
            <person name="Rise C."/>
            <person name="Rogov P."/>
            <person name="Ross K."/>
            <person name="Ryan E."/>
            <person name="Settipalli S."/>
            <person name="Shea T."/>
            <person name="Sherpa N."/>
            <person name="Shi L."/>
            <person name="Shih D."/>
            <person name="Sparrow T."/>
            <person name="Spaulding J."/>
            <person name="Stalker J."/>
            <person name="Stange-Thomann N."/>
            <person name="Stavropoulos S."/>
            <person name="Stone C."/>
            <person name="Strader C."/>
            <person name="Tesfaye S."/>
            <person name="Thomson T."/>
            <person name="Thoulutsang Y."/>
            <person name="Thoulutsang D."/>
            <person name="Topham K."/>
            <person name="Topping I."/>
            <person name="Tsamla T."/>
            <person name="Vassiliev H."/>
            <person name="Vo A."/>
            <person name="Wangchuk T."/>
            <person name="Wangdi T."/>
            <person name="Weiand M."/>
            <person name="Wilkinson J."/>
            <person name="Wilson A."/>
            <person name="Yadav S."/>
            <person name="Young G."/>
            <person name="Yu Q."/>
            <person name="Zembek L."/>
            <person name="Zhong D."/>
            <person name="Zimmer A."/>
            <person name="Zwirko Z."/>
            <person name="Jaffe D.B."/>
            <person name="Alvarez P."/>
            <person name="Brockman W."/>
            <person name="Butler J."/>
            <person name="Chin C."/>
            <person name="Gnerre S."/>
            <person name="MacCallum I."/>
            <person name="Graves J.A."/>
            <person name="Ponting C.P."/>
            <person name="Breen M."/>
            <person name="Samollow P.B."/>
            <person name="Lander E.S."/>
            <person name="Lindblad-Toh K."/>
        </authorList>
    </citation>
    <scope>NUCLEOTIDE SEQUENCE [LARGE SCALE GENOMIC DNA]</scope>
</reference>
<comment type="similarity">
    <text evidence="1">Belongs to the MT-A70-like family.</text>
</comment>
<sequence length="210" mass="24449">MDSRLQEIRERQKLRRQLLAQQVSLRQGREAIQPEHAAVPRLASYDTSAPNAKRKYLDEGEADEEDIEEYKDEVEMQQDEENLPYEEEIYKDSSTFLKGTQSLNPHNDYCQHFVDTGHRPQNFIRDVGLADRFEEYPKLRELIRLKDELISKSNTPPIAEIEGIKARPISLVNMDAKILDKMLARRLQPYITKIIHCDQMGFIPGIHGMV</sequence>
<dbReference type="GeneTree" id="ENSGT00550000075003"/>
<dbReference type="Ensembl" id="ENSMODT00000081400.1">
    <property type="protein sequence ID" value="ENSMODP00000051435.1"/>
    <property type="gene ID" value="ENSMODG00000050591.1"/>
</dbReference>
<keyword evidence="4" id="KW-1185">Reference proteome</keyword>
<evidence type="ECO:0000313" key="3">
    <source>
        <dbReference type="Ensembl" id="ENSMODP00000051435.1"/>
    </source>
</evidence>
<reference evidence="3" key="2">
    <citation type="submission" date="2025-08" db="UniProtKB">
        <authorList>
            <consortium name="Ensembl"/>
        </authorList>
    </citation>
    <scope>IDENTIFICATION</scope>
</reference>
<comment type="function">
    <text evidence="1">The METTL3-METTL14 heterodimer forms a N6-methyltransferase complex that methylates adenosine residues at the N(6) position of some mRNAs and regulates the circadian clock, differentiation of embryonic stem cells and cortical neurogenesis. In the heterodimer formed with METTL3, METTL14 constitutes the RNA-binding scaffold that recognizes the substrate rather than the catalytic core. N6-methyladenosine (m6A), which takes place at the 5'-[AG]GAC-3' consensus sites of some mRNAs, plays a role in mRNA stability and processing. M6A acts as a key regulator of mRNA stability by promoting mRNA destabilization and degradation. In embryonic stem cells (ESCs), m6A methylation of mRNAs encoding key naive pluripotency-promoting transcripts results in transcript destabilization. M6A regulates spermatogonial differentiation and meiosis and is essential for male fertility and spermatogenesis. M6A also regulates cortical neurogenesis: m6A methylation of transcripts related to transcription factors, neural stem cells, the cell cycle and neuronal differentiation during brain development promotes their destabilization and decay, promoting differentiation of radial glial cells.</text>
</comment>
<evidence type="ECO:0000256" key="2">
    <source>
        <dbReference type="SAM" id="Coils"/>
    </source>
</evidence>
<dbReference type="GO" id="GO:0021861">
    <property type="term" value="P:forebrain radial glial cell differentiation"/>
    <property type="evidence" value="ECO:0007669"/>
    <property type="project" value="UniProtKB-UniRule"/>
</dbReference>
<name>A0A5F8GV71_MONDO</name>
<keyword evidence="1" id="KW-0744">Spermatogenesis</keyword>
<evidence type="ECO:0000256" key="1">
    <source>
        <dbReference type="RuleBase" id="RU369092"/>
    </source>
</evidence>
<keyword evidence="1" id="KW-0539">Nucleus</keyword>
<reference evidence="3" key="3">
    <citation type="submission" date="2025-09" db="UniProtKB">
        <authorList>
            <consortium name="Ensembl"/>
        </authorList>
    </citation>
    <scope>IDENTIFICATION</scope>
</reference>
<dbReference type="SMR" id="A0A5F8GV71"/>
<dbReference type="Proteomes" id="UP000002280">
    <property type="component" value="Chromosome 5"/>
</dbReference>
<dbReference type="GO" id="GO:0016556">
    <property type="term" value="P:mRNA modification"/>
    <property type="evidence" value="ECO:0007669"/>
    <property type="project" value="UniProtKB-UniRule"/>
</dbReference>
<proteinExistence type="inferred from homology"/>
<evidence type="ECO:0000313" key="4">
    <source>
        <dbReference type="Proteomes" id="UP000002280"/>
    </source>
</evidence>
<keyword evidence="2" id="KW-0175">Coiled coil</keyword>
<dbReference type="InterPro" id="IPR045123">
    <property type="entry name" value="METTL14-like"/>
</dbReference>
<dbReference type="GO" id="GO:0007283">
    <property type="term" value="P:spermatogenesis"/>
    <property type="evidence" value="ECO:0007669"/>
    <property type="project" value="UniProtKB-UniRule"/>
</dbReference>
<dbReference type="GO" id="GO:0001510">
    <property type="term" value="P:RNA methylation"/>
    <property type="evidence" value="ECO:0007669"/>
    <property type="project" value="UniProtKB-UniRule"/>
</dbReference>
<comment type="subcellular location">
    <subcellularLocation>
        <location evidence="1">Nucleus</location>
    </subcellularLocation>
</comment>
<organism evidence="3 4">
    <name type="scientific">Monodelphis domestica</name>
    <name type="common">Gray short-tailed opossum</name>
    <dbReference type="NCBI Taxonomy" id="13616"/>
    <lineage>
        <taxon>Eukaryota</taxon>
        <taxon>Metazoa</taxon>
        <taxon>Chordata</taxon>
        <taxon>Craniata</taxon>
        <taxon>Vertebrata</taxon>
        <taxon>Euteleostomi</taxon>
        <taxon>Mammalia</taxon>
        <taxon>Metatheria</taxon>
        <taxon>Didelphimorphia</taxon>
        <taxon>Didelphidae</taxon>
        <taxon>Monodelphis</taxon>
    </lineage>
</organism>
<accession>A0A5F8GV71</accession>
<protein>
    <recommendedName>
        <fullName evidence="1">N(6)-adenosine-methyltransferase non-catalytic subunit METTL14</fullName>
    </recommendedName>
    <alternativeName>
        <fullName evidence="1">Methyltransferase-like protein 14</fullName>
    </alternativeName>
</protein>
<dbReference type="GO" id="GO:0019827">
    <property type="term" value="P:stem cell population maintenance"/>
    <property type="evidence" value="ECO:0007669"/>
    <property type="project" value="UniProtKB-UniRule"/>
</dbReference>
<dbReference type="AlphaFoldDB" id="A0A5F8GV71"/>
<dbReference type="GO" id="GO:0061157">
    <property type="term" value="P:mRNA destabilization"/>
    <property type="evidence" value="ECO:0007669"/>
    <property type="project" value="UniProtKB-UniRule"/>
</dbReference>
<keyword evidence="1" id="KW-0221">Differentiation</keyword>
<keyword evidence="1" id="KW-0694">RNA-binding</keyword>
<dbReference type="GO" id="GO:0005634">
    <property type="term" value="C:nucleus"/>
    <property type="evidence" value="ECO:0007669"/>
    <property type="project" value="UniProtKB-SubCell"/>
</dbReference>
<dbReference type="STRING" id="13616.ENSMODP00000051435"/>
<dbReference type="GO" id="GO:0003729">
    <property type="term" value="F:mRNA binding"/>
    <property type="evidence" value="ECO:0007669"/>
    <property type="project" value="UniProtKB-UniRule"/>
</dbReference>
<dbReference type="PANTHER" id="PTHR13107:SF0">
    <property type="entry name" value="N6-ADENOSINE-METHYLTRANSFERASE NON-CATALYTIC SUBUNIT"/>
    <property type="match status" value="1"/>
</dbReference>